<name>A0ABT7SUH7_9ALTE</name>
<evidence type="ECO:0000256" key="6">
    <source>
        <dbReference type="ARBA" id="ARBA00023277"/>
    </source>
</evidence>
<feature type="domain" description="PFL" evidence="12">
    <location>
        <begin position="6"/>
        <end position="628"/>
    </location>
</feature>
<feature type="modified residue" description="Glycine radical" evidence="9">
    <location>
        <position position="738"/>
    </location>
</feature>
<comment type="subunit">
    <text evidence="10">Homodimer.</text>
</comment>
<keyword evidence="14" id="KW-1185">Reference proteome</keyword>
<evidence type="ECO:0000313" key="14">
    <source>
        <dbReference type="Proteomes" id="UP001234343"/>
    </source>
</evidence>
<sequence length="763" mass="85472">MGSNKTIQTTYWQGFRFNKWQDEIDVRDFIQQNYTPYSGDAAFLFGASDTTQRLWHKVSKWISEENRLHGPIDFDTEIPSTVTSHEPGYIDKSLEKIVGLQTEKPLKRALICQGGIRMVEESCRVYGKSISTSLSRFFREHRKTHNQGVFDVYTPAVRDCRRSGLITGLPDAYGRGRIIGDYRRVALYGIDRLIADKQAQWHSTEDAVYGCNSEHDLEQALRLREEIADQLRALHEIQAMASTYGFDISAPAQTAQQAIQWTYFAYLAAVKSQNGAAMSLGRVSSFFDIYITRDIANGVLTEEQAQEYIDHFVMKLRMVRFLRTPEYDQLFSGDPIWATESIGGMGQDGRTLVTKTSFRFLNTLNTMGASPEPNITVLWSPSLPEGFKRFCAKISIATSSIQYENDDLMREDFGSDDYAIACCVSPMIIGKQMQFFGARANLAKALLYAINGGVDEISFAQVSPKRSPLSSKPLCYNEVRERLDEVMDWLAHQYVTALNCIHYMHDKYSYEAVSMALHDRDVERTMAMGIAGLSICADSLSAIKYANVTPLFNAQGVATDFNIEGDFPTFGNNDQRVDSIASELVSEFMTKIRKFVTYRDARPTQSILTITSNVVYGHKTGNTPDGRIAGAPFAPGANPMHGRDTRGALASLSSVAQLPFSDAQDGISYTFSIVPTALGKTIEAQITNLLDLLDGYFYHDESQEGGQHLNVNVMDKAMLLDAVEHPDKYPQLTIRVSGYAVRFNALTPEQQQDVISRTFTESL</sequence>
<accession>A0ABT7SUH7</accession>
<dbReference type="EMBL" id="JAUCBP010000006">
    <property type="protein sequence ID" value="MDM7859815.1"/>
    <property type="molecule type" value="Genomic_DNA"/>
</dbReference>
<comment type="subcellular location">
    <subcellularLocation>
        <location evidence="1 10">Cytoplasm</location>
    </subcellularLocation>
</comment>
<evidence type="ECO:0000256" key="1">
    <source>
        <dbReference type="ARBA" id="ARBA00004496"/>
    </source>
</evidence>
<dbReference type="InterPro" id="IPR005949">
    <property type="entry name" value="Form_AcTrfase"/>
</dbReference>
<keyword evidence="7 10" id="KW-0012">Acyltransferase</keyword>
<dbReference type="SUPFAM" id="SSF51998">
    <property type="entry name" value="PFL-like glycyl radical enzymes"/>
    <property type="match status" value="1"/>
</dbReference>
<organism evidence="13 14">
    <name type="scientific">Alteromonas arenosi</name>
    <dbReference type="NCBI Taxonomy" id="3055817"/>
    <lineage>
        <taxon>Bacteria</taxon>
        <taxon>Pseudomonadati</taxon>
        <taxon>Pseudomonadota</taxon>
        <taxon>Gammaproteobacteria</taxon>
        <taxon>Alteromonadales</taxon>
        <taxon>Alteromonadaceae</taxon>
        <taxon>Alteromonas/Salinimonas group</taxon>
        <taxon>Alteromonas</taxon>
    </lineage>
</organism>
<gene>
    <name evidence="13" type="primary">pflB</name>
    <name evidence="13" type="ORF">QTP81_04275</name>
</gene>
<dbReference type="Pfam" id="PF02901">
    <property type="entry name" value="PFL-like"/>
    <property type="match status" value="1"/>
</dbReference>
<dbReference type="RefSeq" id="WP_289363953.1">
    <property type="nucleotide sequence ID" value="NZ_JAUCBP010000006.1"/>
</dbReference>
<evidence type="ECO:0000313" key="13">
    <source>
        <dbReference type="EMBL" id="MDM7859815.1"/>
    </source>
</evidence>
<dbReference type="PANTHER" id="PTHR30191:SF0">
    <property type="entry name" value="FORMATE ACETYLTRANSFERASE 1"/>
    <property type="match status" value="1"/>
</dbReference>
<evidence type="ECO:0000256" key="4">
    <source>
        <dbReference type="ARBA" id="ARBA00022679"/>
    </source>
</evidence>
<evidence type="ECO:0000256" key="9">
    <source>
        <dbReference type="PROSITE-ProRule" id="PRU00493"/>
    </source>
</evidence>
<dbReference type="PROSITE" id="PS51554">
    <property type="entry name" value="PFL"/>
    <property type="match status" value="1"/>
</dbReference>
<reference evidence="13 14" key="1">
    <citation type="submission" date="2023-06" db="EMBL/GenBank/DDBJ databases">
        <title>Alteromonas sp. ASW11-36 isolated from intertidal sand.</title>
        <authorList>
            <person name="Li Y."/>
        </authorList>
    </citation>
    <scope>NUCLEOTIDE SEQUENCE [LARGE SCALE GENOMIC DNA]</scope>
    <source>
        <strain evidence="13 14">ASW11-36</strain>
    </source>
</reference>
<dbReference type="Pfam" id="PF01228">
    <property type="entry name" value="Gly_radical"/>
    <property type="match status" value="1"/>
</dbReference>
<evidence type="ECO:0000256" key="2">
    <source>
        <dbReference type="ARBA" id="ARBA00008375"/>
    </source>
</evidence>
<evidence type="ECO:0000259" key="12">
    <source>
        <dbReference type="PROSITE" id="PS51554"/>
    </source>
</evidence>
<evidence type="ECO:0000256" key="10">
    <source>
        <dbReference type="RuleBase" id="RU368075"/>
    </source>
</evidence>
<evidence type="ECO:0000259" key="11">
    <source>
        <dbReference type="PROSITE" id="PS51149"/>
    </source>
</evidence>
<dbReference type="CDD" id="cd01678">
    <property type="entry name" value="PFL1"/>
    <property type="match status" value="1"/>
</dbReference>
<proteinExistence type="inferred from homology"/>
<comment type="catalytic activity">
    <reaction evidence="8 10">
        <text>formate + acetyl-CoA = pyruvate + CoA</text>
        <dbReference type="Rhea" id="RHEA:11844"/>
        <dbReference type="ChEBI" id="CHEBI:15361"/>
        <dbReference type="ChEBI" id="CHEBI:15740"/>
        <dbReference type="ChEBI" id="CHEBI:57287"/>
        <dbReference type="ChEBI" id="CHEBI:57288"/>
        <dbReference type="EC" id="2.3.1.54"/>
    </reaction>
</comment>
<keyword evidence="6 10" id="KW-0119">Carbohydrate metabolism</keyword>
<comment type="caution">
    <text evidence="13">The sequence shown here is derived from an EMBL/GenBank/DDBJ whole genome shotgun (WGS) entry which is preliminary data.</text>
</comment>
<dbReference type="GO" id="GO:0008861">
    <property type="term" value="F:formate C-acetyltransferase activity"/>
    <property type="evidence" value="ECO:0007669"/>
    <property type="project" value="UniProtKB-EC"/>
</dbReference>
<keyword evidence="3 10" id="KW-0963">Cytoplasm</keyword>
<dbReference type="EC" id="2.3.1.54" evidence="10"/>
<keyword evidence="5 9" id="KW-0556">Organic radical</keyword>
<dbReference type="Gene3D" id="3.20.70.20">
    <property type="match status" value="1"/>
</dbReference>
<evidence type="ECO:0000256" key="5">
    <source>
        <dbReference type="ARBA" id="ARBA00022818"/>
    </source>
</evidence>
<evidence type="ECO:0000256" key="7">
    <source>
        <dbReference type="ARBA" id="ARBA00023315"/>
    </source>
</evidence>
<dbReference type="Proteomes" id="UP001234343">
    <property type="component" value="Unassembled WGS sequence"/>
</dbReference>
<dbReference type="PIRSF" id="PIRSF000379">
    <property type="entry name" value="For_Ac_trans_1"/>
    <property type="match status" value="1"/>
</dbReference>
<dbReference type="PROSITE" id="PS00850">
    <property type="entry name" value="GLY_RADICAL_1"/>
    <property type="match status" value="1"/>
</dbReference>
<feature type="domain" description="Glycine radical" evidence="11">
    <location>
        <begin position="635"/>
        <end position="763"/>
    </location>
</feature>
<dbReference type="PROSITE" id="PS51149">
    <property type="entry name" value="GLY_RADICAL_2"/>
    <property type="match status" value="1"/>
</dbReference>
<comment type="similarity">
    <text evidence="2 10">Belongs to the glycyl radical enzyme (GRE) family. PFL subfamily.</text>
</comment>
<dbReference type="InterPro" id="IPR001150">
    <property type="entry name" value="Gly_radical"/>
</dbReference>
<dbReference type="NCBIfam" id="TIGR01255">
    <property type="entry name" value="pyr_form_ly_1"/>
    <property type="match status" value="1"/>
</dbReference>
<keyword evidence="4 10" id="KW-0808">Transferase</keyword>
<dbReference type="PANTHER" id="PTHR30191">
    <property type="entry name" value="FORMATE ACETYLTRANSFERASE"/>
    <property type="match status" value="1"/>
</dbReference>
<comment type="pathway">
    <text evidence="10">Fermentation; pyruvate fermentation; formate from pyruvate: step 1/1.</text>
</comment>
<dbReference type="InterPro" id="IPR004184">
    <property type="entry name" value="PFL_dom"/>
</dbReference>
<dbReference type="InterPro" id="IPR019777">
    <property type="entry name" value="Form_AcTrfase_GR_CS"/>
</dbReference>
<evidence type="ECO:0000256" key="3">
    <source>
        <dbReference type="ARBA" id="ARBA00022490"/>
    </source>
</evidence>
<dbReference type="InterPro" id="IPR050244">
    <property type="entry name" value="Auton_GlycylRad_Cofactor"/>
</dbReference>
<protein>
    <recommendedName>
        <fullName evidence="10">Formate acetyltransferase</fullName>
        <ecNumber evidence="10">2.3.1.54</ecNumber>
    </recommendedName>
    <alternativeName>
        <fullName evidence="10">Pyruvate formate-lyase</fullName>
    </alternativeName>
</protein>
<keyword evidence="10" id="KW-0313">Glucose metabolism</keyword>
<evidence type="ECO:0000256" key="8">
    <source>
        <dbReference type="ARBA" id="ARBA00049029"/>
    </source>
</evidence>